<dbReference type="AlphaFoldDB" id="A0A8I2KNJ1"/>
<dbReference type="EMBL" id="CP137578">
    <property type="protein sequence ID" value="WOX27577.1"/>
    <property type="molecule type" value="Genomic_DNA"/>
</dbReference>
<dbReference type="EMBL" id="WEIA01000001">
    <property type="protein sequence ID" value="NLR19837.1"/>
    <property type="molecule type" value="Genomic_DNA"/>
</dbReference>
<dbReference type="RefSeq" id="WP_017216222.1">
    <property type="nucleotide sequence ID" value="NZ_CBCSDF010000003.1"/>
</dbReference>
<keyword evidence="7" id="KW-1185">Reference proteome</keyword>
<evidence type="ECO:0000256" key="2">
    <source>
        <dbReference type="SAM" id="SignalP"/>
    </source>
</evidence>
<reference evidence="4" key="1">
    <citation type="submission" date="2019-10" db="EMBL/GenBank/DDBJ databases">
        <authorList>
            <person name="Paulsen S."/>
        </authorList>
    </citation>
    <scope>NUCLEOTIDE SEQUENCE</scope>
    <source>
        <strain evidence="4">LMG 19692</strain>
    </source>
</reference>
<proteinExistence type="predicted"/>
<evidence type="ECO:0000256" key="1">
    <source>
        <dbReference type="ARBA" id="ARBA00022729"/>
    </source>
</evidence>
<dbReference type="Gene3D" id="2.40.160.20">
    <property type="match status" value="1"/>
</dbReference>
<protein>
    <submittedName>
        <fullName evidence="4">Outer membrane beta-barrel protein</fullName>
    </submittedName>
</protein>
<feature type="signal peptide" evidence="2">
    <location>
        <begin position="1"/>
        <end position="23"/>
    </location>
</feature>
<dbReference type="InterPro" id="IPR027385">
    <property type="entry name" value="Beta-barrel_OMP"/>
</dbReference>
<organism evidence="4 6">
    <name type="scientific">Pseudoalteromonas maricaloris</name>
    <dbReference type="NCBI Taxonomy" id="184924"/>
    <lineage>
        <taxon>Bacteria</taxon>
        <taxon>Pseudomonadati</taxon>
        <taxon>Pseudomonadota</taxon>
        <taxon>Gammaproteobacteria</taxon>
        <taxon>Alteromonadales</taxon>
        <taxon>Pseudoalteromonadaceae</taxon>
        <taxon>Pseudoalteromonas</taxon>
    </lineage>
</organism>
<feature type="chain" id="PRO_5044460688" evidence="2">
    <location>
        <begin position="24"/>
        <end position="191"/>
    </location>
</feature>
<name>A0A8I2KNJ1_9GAMM</name>
<evidence type="ECO:0000259" key="3">
    <source>
        <dbReference type="Pfam" id="PF13505"/>
    </source>
</evidence>
<dbReference type="Proteomes" id="UP000646877">
    <property type="component" value="Unassembled WGS sequence"/>
</dbReference>
<evidence type="ECO:0000313" key="5">
    <source>
        <dbReference type="EMBL" id="WOX27577.1"/>
    </source>
</evidence>
<gene>
    <name evidence="4" type="ORF">F9Y85_00515</name>
    <name evidence="5" type="ORF">R5H13_13050</name>
</gene>
<accession>A0A8I2KNJ1</accession>
<reference evidence="5 7" key="2">
    <citation type="submission" date="2023-10" db="EMBL/GenBank/DDBJ databases">
        <title>To unveil natural product biosynthetic capacity in Pseudoalteromonas.</title>
        <authorList>
            <person name="Wang J."/>
        </authorList>
    </citation>
    <scope>NUCLEOTIDE SEQUENCE [LARGE SCALE GENOMIC DNA]</scope>
    <source>
        <strain evidence="5 7">DSM 15914</strain>
    </source>
</reference>
<keyword evidence="1 2" id="KW-0732">Signal</keyword>
<dbReference type="Proteomes" id="UP001304419">
    <property type="component" value="Chromosome 1"/>
</dbReference>
<evidence type="ECO:0000313" key="7">
    <source>
        <dbReference type="Proteomes" id="UP001304419"/>
    </source>
</evidence>
<evidence type="ECO:0000313" key="6">
    <source>
        <dbReference type="Proteomes" id="UP000646877"/>
    </source>
</evidence>
<dbReference type="Pfam" id="PF13505">
    <property type="entry name" value="OMP_b-brl"/>
    <property type="match status" value="1"/>
</dbReference>
<sequence>MKQLTIAAALLASLGLASTAAHAESDFGLEDYKIYTGIGYGQYSFQWEDRENDTSFDDDSSMLKAYVGTKINPYWSFELAYENFDEASDIDNSAEIDGISLSTRLSAPLNEYFSVYAKGGWLEWDADIYADIPAVGRVSSNLEGGDWLYGAGVEFHLNENINMRLEYTRYELEDDIDPDMDVAAVSIEYQF</sequence>
<dbReference type="SUPFAM" id="SSF56925">
    <property type="entry name" value="OMPA-like"/>
    <property type="match status" value="1"/>
</dbReference>
<feature type="domain" description="Outer membrane protein beta-barrel" evidence="3">
    <location>
        <begin position="9"/>
        <end position="191"/>
    </location>
</feature>
<dbReference type="InterPro" id="IPR011250">
    <property type="entry name" value="OMP/PagP_B-barrel"/>
</dbReference>
<evidence type="ECO:0000313" key="4">
    <source>
        <dbReference type="EMBL" id="NLR19837.1"/>
    </source>
</evidence>